<feature type="signal peptide" evidence="1">
    <location>
        <begin position="1"/>
        <end position="24"/>
    </location>
</feature>
<evidence type="ECO:0000313" key="3">
    <source>
        <dbReference type="Proteomes" id="UP000652761"/>
    </source>
</evidence>
<dbReference type="Pfam" id="PF01190">
    <property type="entry name" value="Pollen_Ole_e_1"/>
    <property type="match status" value="1"/>
</dbReference>
<keyword evidence="3" id="KW-1185">Reference proteome</keyword>
<dbReference type="EMBL" id="NMUH01003986">
    <property type="protein sequence ID" value="MQM07914.1"/>
    <property type="molecule type" value="Genomic_DNA"/>
</dbReference>
<organism evidence="2 3">
    <name type="scientific">Colocasia esculenta</name>
    <name type="common">Wild taro</name>
    <name type="synonym">Arum esculentum</name>
    <dbReference type="NCBI Taxonomy" id="4460"/>
    <lineage>
        <taxon>Eukaryota</taxon>
        <taxon>Viridiplantae</taxon>
        <taxon>Streptophyta</taxon>
        <taxon>Embryophyta</taxon>
        <taxon>Tracheophyta</taxon>
        <taxon>Spermatophyta</taxon>
        <taxon>Magnoliopsida</taxon>
        <taxon>Liliopsida</taxon>
        <taxon>Araceae</taxon>
        <taxon>Aroideae</taxon>
        <taxon>Colocasieae</taxon>
        <taxon>Colocasia</taxon>
    </lineage>
</organism>
<dbReference type="PANTHER" id="PTHR47273">
    <property type="entry name" value="EXPRESSED PROTEIN"/>
    <property type="match status" value="1"/>
</dbReference>
<gene>
    <name evidence="2" type="ORF">Taro_040756</name>
</gene>
<dbReference type="PANTHER" id="PTHR47273:SF6">
    <property type="entry name" value="POLLEN OLE E 1 ALLERGEN AND EXTENSIN FAMILY PROTEIN"/>
    <property type="match status" value="1"/>
</dbReference>
<sequence>MQLHQGKRFLFFFFSCVFFFPCHCQTSAEGWAMPLQYSREELSRVAGYGEEPLSSVLVAGTVVCDVCLQGETEFRTSYVQGAKVAVRCKTEDMKKNFSWAHGRTDEYGDFTVDLPSQLHATPNLESACMVRVVRAPRASPCRGVRLRSKSTVKLSSVGNSIRVYSAGIIRLESYSTSSSTAGLCMRRRSDGSESMW</sequence>
<feature type="chain" id="PRO_5032320817" description="Pollen Ole e 1 allergen and extensin family protein" evidence="1">
    <location>
        <begin position="25"/>
        <end position="196"/>
    </location>
</feature>
<evidence type="ECO:0000256" key="1">
    <source>
        <dbReference type="SAM" id="SignalP"/>
    </source>
</evidence>
<keyword evidence="1" id="KW-0732">Signal</keyword>
<comment type="caution">
    <text evidence="2">The sequence shown here is derived from an EMBL/GenBank/DDBJ whole genome shotgun (WGS) entry which is preliminary data.</text>
</comment>
<dbReference type="OrthoDB" id="744797at2759"/>
<evidence type="ECO:0008006" key="4">
    <source>
        <dbReference type="Google" id="ProtNLM"/>
    </source>
</evidence>
<reference evidence="2" key="1">
    <citation type="submission" date="2017-07" db="EMBL/GenBank/DDBJ databases">
        <title>Taro Niue Genome Assembly and Annotation.</title>
        <authorList>
            <person name="Atibalentja N."/>
            <person name="Keating K."/>
            <person name="Fields C.J."/>
        </authorList>
    </citation>
    <scope>NUCLEOTIDE SEQUENCE</scope>
    <source>
        <strain evidence="2">Niue_2</strain>
        <tissue evidence="2">Leaf</tissue>
    </source>
</reference>
<proteinExistence type="predicted"/>
<dbReference type="AlphaFoldDB" id="A0A843WVG3"/>
<evidence type="ECO:0000313" key="2">
    <source>
        <dbReference type="EMBL" id="MQM07914.1"/>
    </source>
</evidence>
<protein>
    <recommendedName>
        <fullName evidence="4">Pollen Ole e 1 allergen and extensin family protein</fullName>
    </recommendedName>
</protein>
<dbReference type="Proteomes" id="UP000652761">
    <property type="component" value="Unassembled WGS sequence"/>
</dbReference>
<name>A0A843WVG3_COLES</name>
<accession>A0A843WVG3</accession>